<accession>A0AA49GGX0</accession>
<dbReference type="AlphaFoldDB" id="A0AA49GGX0"/>
<feature type="domain" description="pEK499-p136 HEPN" evidence="1">
    <location>
        <begin position="1"/>
        <end position="154"/>
    </location>
</feature>
<sequence>MGNYRNIELDFITRTLALISQYEALVHRYEFKEQYNYTLLLNCLLGLVVMPKERTITHIPADRITQELRREMGLVESWVDPDIITLRQLIVKLRHAIAHFDIEITSDNQEDFLIDKIVFRDSERENSPEIARFSSSELLPFIRYYANWLISNIERYEN</sequence>
<dbReference type="Pfam" id="PF18736">
    <property type="entry name" value="pEK499_p136"/>
    <property type="match status" value="1"/>
</dbReference>
<organism evidence="2">
    <name type="scientific">Roseihalotalea indica</name>
    <dbReference type="NCBI Taxonomy" id="2867963"/>
    <lineage>
        <taxon>Bacteria</taxon>
        <taxon>Pseudomonadati</taxon>
        <taxon>Bacteroidota</taxon>
        <taxon>Cytophagia</taxon>
        <taxon>Cytophagales</taxon>
        <taxon>Catalimonadaceae</taxon>
        <taxon>Roseihalotalea</taxon>
    </lineage>
</organism>
<evidence type="ECO:0000259" key="1">
    <source>
        <dbReference type="Pfam" id="PF18736"/>
    </source>
</evidence>
<proteinExistence type="predicted"/>
<reference evidence="2" key="1">
    <citation type="journal article" date="2023" name="Comput. Struct. Biotechnol. J.">
        <title>Discovery of a novel marine Bacteroidetes with a rich repertoire of carbohydrate-active enzymes.</title>
        <authorList>
            <person name="Chen B."/>
            <person name="Liu G."/>
            <person name="Chen Q."/>
            <person name="Wang H."/>
            <person name="Liu L."/>
            <person name="Tang K."/>
        </authorList>
    </citation>
    <scope>NUCLEOTIDE SEQUENCE</scope>
    <source>
        <strain evidence="2">TK19036</strain>
    </source>
</reference>
<dbReference type="InterPro" id="IPR041318">
    <property type="entry name" value="pEK499_p136"/>
</dbReference>
<reference evidence="2" key="2">
    <citation type="journal article" date="2024" name="Antonie Van Leeuwenhoek">
        <title>Roseihalotalea indica gen. nov., sp. nov., a halophilic Bacteroidetes from mesopelagic Southwest Indian Ocean with higher carbohydrate metabolic potential.</title>
        <authorList>
            <person name="Chen B."/>
            <person name="Zhang M."/>
            <person name="Lin D."/>
            <person name="Ye J."/>
            <person name="Tang K."/>
        </authorList>
    </citation>
    <scope>NUCLEOTIDE SEQUENCE</scope>
    <source>
        <strain evidence="2">TK19036</strain>
    </source>
</reference>
<dbReference type="EMBL" id="CP120682">
    <property type="protein sequence ID" value="WKN34357.1"/>
    <property type="molecule type" value="Genomic_DNA"/>
</dbReference>
<protein>
    <submittedName>
        <fullName evidence="2">HEPN family nuclease</fullName>
    </submittedName>
</protein>
<evidence type="ECO:0000313" key="2">
    <source>
        <dbReference type="EMBL" id="WKN34357.1"/>
    </source>
</evidence>
<name>A0AA49GGX0_9BACT</name>
<gene>
    <name evidence="2" type="ORF">K4G66_18435</name>
</gene>